<evidence type="ECO:0000313" key="1">
    <source>
        <dbReference type="EMBL" id="SMO32488.1"/>
    </source>
</evidence>
<dbReference type="AlphaFoldDB" id="A0A521ACI6"/>
<proteinExistence type="predicted"/>
<accession>A0A521ACI6</accession>
<dbReference type="EMBL" id="FXTN01000001">
    <property type="protein sequence ID" value="SMO32488.1"/>
    <property type="molecule type" value="Genomic_DNA"/>
</dbReference>
<organism evidence="1 2">
    <name type="scientific">Pedobacter westerhofensis</name>
    <dbReference type="NCBI Taxonomy" id="425512"/>
    <lineage>
        <taxon>Bacteria</taxon>
        <taxon>Pseudomonadati</taxon>
        <taxon>Bacteroidota</taxon>
        <taxon>Sphingobacteriia</taxon>
        <taxon>Sphingobacteriales</taxon>
        <taxon>Sphingobacteriaceae</taxon>
        <taxon>Pedobacter</taxon>
    </lineage>
</organism>
<gene>
    <name evidence="1" type="ORF">SAMN06265348_10144</name>
</gene>
<keyword evidence="2" id="KW-1185">Reference proteome</keyword>
<name>A0A521ACI6_9SPHI</name>
<sequence length="188" mass="21879">MQHIRLGNHYVNKMKRLLFLTIIYSSFLLKPNISVAQRFDSAPLFDILKKTADSTIIFSYIGIVYEYPDYYMITKTGDTVNMYTYKYKNLIEPSSKVIVPKAMNKLITHRNLMMMMQEPPDINALFEVKIAEKGTFNNLWNELAKEQIWKIRDDVLDGEGCQALVMKNNLITYMMEAVCFLNLLPGIK</sequence>
<dbReference type="Proteomes" id="UP000320300">
    <property type="component" value="Unassembled WGS sequence"/>
</dbReference>
<evidence type="ECO:0000313" key="2">
    <source>
        <dbReference type="Proteomes" id="UP000320300"/>
    </source>
</evidence>
<reference evidence="1 2" key="1">
    <citation type="submission" date="2017-05" db="EMBL/GenBank/DDBJ databases">
        <authorList>
            <person name="Varghese N."/>
            <person name="Submissions S."/>
        </authorList>
    </citation>
    <scope>NUCLEOTIDE SEQUENCE [LARGE SCALE GENOMIC DNA]</scope>
    <source>
        <strain evidence="1 2">DSM 19036</strain>
    </source>
</reference>
<protein>
    <submittedName>
        <fullName evidence="1">Uncharacterized protein</fullName>
    </submittedName>
</protein>